<dbReference type="GO" id="GO:0050660">
    <property type="term" value="F:flavin adenine dinucleotide binding"/>
    <property type="evidence" value="ECO:0007669"/>
    <property type="project" value="InterPro"/>
</dbReference>
<evidence type="ECO:0000256" key="5">
    <source>
        <dbReference type="RuleBase" id="RU362125"/>
    </source>
</evidence>
<evidence type="ECO:0000313" key="9">
    <source>
        <dbReference type="Proteomes" id="UP001143474"/>
    </source>
</evidence>
<evidence type="ECO:0000259" key="6">
    <source>
        <dbReference type="Pfam" id="PF00441"/>
    </source>
</evidence>
<dbReference type="GO" id="GO:0005886">
    <property type="term" value="C:plasma membrane"/>
    <property type="evidence" value="ECO:0007669"/>
    <property type="project" value="TreeGrafter"/>
</dbReference>
<dbReference type="Gene3D" id="2.40.110.10">
    <property type="entry name" value="Butyryl-CoA Dehydrogenase, subunit A, domain 2"/>
    <property type="match status" value="1"/>
</dbReference>
<sequence>MNARGRMEKLEQSLGDPADPGSPLGFAAILAADERAEMFAEGERALDAYGLNAEFVPPEYGGRLTRLDDLAEIMQSVYRRDPCLGLGYGTSSFIAAVNVWTSADDEHRRTVAGLLLGNRRVASAYHELAHGNDMGRTEFEAMPGRGGLVLNGRKEVVTNIQRADALVMFARTDRRQGSRSHSQILVEKEGLAEGGLRYLPRFPSVGMRGVQLGGVEFRDCLIPGDSVLGTAGHGLEVAMRSFQITRTLLPAMMVGILDTGLRTAVGHALSRRLYGGVAADLPEVRSTLVGAFADLLACDCFGLVCARALHLLPRQTSVLAAAAKYAMSGVMSEAMHRLSIVLGAQSYLREGENGIFQKLMRDLLPVGFGHAARAACQMTILPQLPMLARRSWSTADPAPAGLFRQDADLPPVPFAQLSVTAGGQDSLSAGLAGVLEATSAGADRDERRVRDLAGRFLAELRELTETCADLPPGERTFAAGSDAYDLASRYTAVLMAAACLETWRHNRDDPFLGNPAWLIAALGRHAGRLDGRTPELPEDVEKTLYAELLDRHEKGVSFGLSSRRFAGGSR</sequence>
<name>A0A9W6MHV0_9ACTN</name>
<accession>A0A9W6MHV0</accession>
<dbReference type="SUPFAM" id="SSF47203">
    <property type="entry name" value="Acyl-CoA dehydrogenase C-terminal domain-like"/>
    <property type="match status" value="1"/>
</dbReference>
<dbReference type="InterPro" id="IPR009100">
    <property type="entry name" value="AcylCoA_DH/oxidase_NM_dom_sf"/>
</dbReference>
<dbReference type="Gene3D" id="1.10.540.10">
    <property type="entry name" value="Acyl-CoA dehydrogenase/oxidase, N-terminal domain"/>
    <property type="match status" value="1"/>
</dbReference>
<comment type="cofactor">
    <cofactor evidence="1 5">
        <name>FAD</name>
        <dbReference type="ChEBI" id="CHEBI:57692"/>
    </cofactor>
</comment>
<dbReference type="PANTHER" id="PTHR43884">
    <property type="entry name" value="ACYL-COA DEHYDROGENASE"/>
    <property type="match status" value="1"/>
</dbReference>
<keyword evidence="3 5" id="KW-0285">Flavoprotein</keyword>
<dbReference type="InterPro" id="IPR009075">
    <property type="entry name" value="AcylCo_DH/oxidase_C"/>
</dbReference>
<dbReference type="AlphaFoldDB" id="A0A9W6MHV0"/>
<gene>
    <name evidence="8" type="ORF">GCM10017600_80480</name>
</gene>
<dbReference type="Pfam" id="PF02770">
    <property type="entry name" value="Acyl-CoA_dh_M"/>
    <property type="match status" value="1"/>
</dbReference>
<dbReference type="InterPro" id="IPR006091">
    <property type="entry name" value="Acyl-CoA_Oxase/DH_mid-dom"/>
</dbReference>
<dbReference type="SUPFAM" id="SSF56645">
    <property type="entry name" value="Acyl-CoA dehydrogenase NM domain-like"/>
    <property type="match status" value="1"/>
</dbReference>
<dbReference type="InterPro" id="IPR046373">
    <property type="entry name" value="Acyl-CoA_Oxase/DH_mid-dom_sf"/>
</dbReference>
<evidence type="ECO:0000313" key="8">
    <source>
        <dbReference type="EMBL" id="GLK14636.1"/>
    </source>
</evidence>
<proteinExistence type="inferred from homology"/>
<dbReference type="GO" id="GO:0003995">
    <property type="term" value="F:acyl-CoA dehydrogenase activity"/>
    <property type="evidence" value="ECO:0007669"/>
    <property type="project" value="TreeGrafter"/>
</dbReference>
<keyword evidence="9" id="KW-1185">Reference proteome</keyword>
<evidence type="ECO:0000256" key="3">
    <source>
        <dbReference type="ARBA" id="ARBA00022630"/>
    </source>
</evidence>
<dbReference type="PANTHER" id="PTHR43884:SF19">
    <property type="entry name" value="ACYL-COA DEHYDROGENASE FADE4-RELATED"/>
    <property type="match status" value="1"/>
</dbReference>
<comment type="caution">
    <text evidence="8">The sequence shown here is derived from an EMBL/GenBank/DDBJ whole genome shotgun (WGS) entry which is preliminary data.</text>
</comment>
<dbReference type="RefSeq" id="WP_271222866.1">
    <property type="nucleotide sequence ID" value="NZ_BAAAVD010000019.1"/>
</dbReference>
<dbReference type="EMBL" id="BSEV01000034">
    <property type="protein sequence ID" value="GLK14636.1"/>
    <property type="molecule type" value="Genomic_DNA"/>
</dbReference>
<feature type="domain" description="Acyl-CoA oxidase/dehydrogenase middle" evidence="7">
    <location>
        <begin position="125"/>
        <end position="220"/>
    </location>
</feature>
<evidence type="ECO:0000259" key="7">
    <source>
        <dbReference type="Pfam" id="PF02770"/>
    </source>
</evidence>
<evidence type="ECO:0000256" key="2">
    <source>
        <dbReference type="ARBA" id="ARBA00009347"/>
    </source>
</evidence>
<keyword evidence="5" id="KW-0560">Oxidoreductase</keyword>
<dbReference type="Proteomes" id="UP001143474">
    <property type="component" value="Unassembled WGS sequence"/>
</dbReference>
<dbReference type="Pfam" id="PF00441">
    <property type="entry name" value="Acyl-CoA_dh_1"/>
    <property type="match status" value="1"/>
</dbReference>
<feature type="domain" description="Acyl-CoA dehydrogenase/oxidase C-terminal" evidence="6">
    <location>
        <begin position="232"/>
        <end position="363"/>
    </location>
</feature>
<reference evidence="8" key="2">
    <citation type="submission" date="2023-01" db="EMBL/GenBank/DDBJ databases">
        <authorList>
            <person name="Sun Q."/>
            <person name="Evtushenko L."/>
        </authorList>
    </citation>
    <scope>NUCLEOTIDE SEQUENCE</scope>
    <source>
        <strain evidence="8">VKM Ac-2007</strain>
    </source>
</reference>
<dbReference type="InterPro" id="IPR036250">
    <property type="entry name" value="AcylCo_DH-like_C"/>
</dbReference>
<evidence type="ECO:0000256" key="1">
    <source>
        <dbReference type="ARBA" id="ARBA00001974"/>
    </source>
</evidence>
<reference evidence="8" key="1">
    <citation type="journal article" date="2014" name="Int. J. Syst. Evol. Microbiol.">
        <title>Complete genome sequence of Corynebacterium casei LMG S-19264T (=DSM 44701T), isolated from a smear-ripened cheese.</title>
        <authorList>
            <consortium name="US DOE Joint Genome Institute (JGI-PGF)"/>
            <person name="Walter F."/>
            <person name="Albersmeier A."/>
            <person name="Kalinowski J."/>
            <person name="Ruckert C."/>
        </authorList>
    </citation>
    <scope>NUCLEOTIDE SEQUENCE</scope>
    <source>
        <strain evidence="8">VKM Ac-2007</strain>
    </source>
</reference>
<dbReference type="Gene3D" id="1.20.140.10">
    <property type="entry name" value="Butyryl-CoA Dehydrogenase, subunit A, domain 3"/>
    <property type="match status" value="1"/>
</dbReference>
<dbReference type="InterPro" id="IPR037069">
    <property type="entry name" value="AcylCoA_DH/ox_N_sf"/>
</dbReference>
<dbReference type="CDD" id="cd00567">
    <property type="entry name" value="ACAD"/>
    <property type="match status" value="1"/>
</dbReference>
<protein>
    <submittedName>
        <fullName evidence="8">Acyl-CoA dehydrogenase</fullName>
    </submittedName>
</protein>
<evidence type="ECO:0000256" key="4">
    <source>
        <dbReference type="ARBA" id="ARBA00022827"/>
    </source>
</evidence>
<comment type="similarity">
    <text evidence="2 5">Belongs to the acyl-CoA dehydrogenase family.</text>
</comment>
<keyword evidence="4 5" id="KW-0274">FAD</keyword>
<organism evidence="8 9">
    <name type="scientific">Streptosporangium carneum</name>
    <dbReference type="NCBI Taxonomy" id="47481"/>
    <lineage>
        <taxon>Bacteria</taxon>
        <taxon>Bacillati</taxon>
        <taxon>Actinomycetota</taxon>
        <taxon>Actinomycetes</taxon>
        <taxon>Streptosporangiales</taxon>
        <taxon>Streptosporangiaceae</taxon>
        <taxon>Streptosporangium</taxon>
    </lineage>
</organism>